<feature type="compositionally biased region" description="Low complexity" evidence="2">
    <location>
        <begin position="976"/>
        <end position="988"/>
    </location>
</feature>
<evidence type="ECO:0000256" key="1">
    <source>
        <dbReference type="SAM" id="Coils"/>
    </source>
</evidence>
<feature type="region of interest" description="Disordered" evidence="2">
    <location>
        <begin position="554"/>
        <end position="727"/>
    </location>
</feature>
<dbReference type="Proteomes" id="UP000029120">
    <property type="component" value="Chromosome 2"/>
</dbReference>
<feature type="region of interest" description="Disordered" evidence="2">
    <location>
        <begin position="963"/>
        <end position="1005"/>
    </location>
</feature>
<name>A0A087HG72_ARAAL</name>
<evidence type="ECO:0008006" key="5">
    <source>
        <dbReference type="Google" id="ProtNLM"/>
    </source>
</evidence>
<gene>
    <name evidence="3" type="ordered locus">AALP_Aa2g089000</name>
</gene>
<organism evidence="3 4">
    <name type="scientific">Arabis alpina</name>
    <name type="common">Alpine rock-cress</name>
    <dbReference type="NCBI Taxonomy" id="50452"/>
    <lineage>
        <taxon>Eukaryota</taxon>
        <taxon>Viridiplantae</taxon>
        <taxon>Streptophyta</taxon>
        <taxon>Embryophyta</taxon>
        <taxon>Tracheophyta</taxon>
        <taxon>Spermatophyta</taxon>
        <taxon>Magnoliopsida</taxon>
        <taxon>eudicotyledons</taxon>
        <taxon>Gunneridae</taxon>
        <taxon>Pentapetalae</taxon>
        <taxon>rosids</taxon>
        <taxon>malvids</taxon>
        <taxon>Brassicales</taxon>
        <taxon>Brassicaceae</taxon>
        <taxon>Arabideae</taxon>
        <taxon>Arabis</taxon>
    </lineage>
</organism>
<feature type="compositionally biased region" description="Basic and acidic residues" evidence="2">
    <location>
        <begin position="659"/>
        <end position="669"/>
    </location>
</feature>
<keyword evidence="1" id="KW-0175">Coiled coil</keyword>
<dbReference type="OrthoDB" id="1729427at2759"/>
<sequence length="1291" mass="141787">MSGAMTTPALPVTASSNDKPYRIAQIRAYIPIQLDLKKLNYDVWRELFETHCSSFGFLGHLDGSSATSSDEDKQWKERDGLVKMWIYGTVSEQLLDTILKAKSTARDLWNTLENLFRDNKEAQAIQYDNELRTLVIGDMSVTDYTHKLKTLADLLSNVDSPVTERALVMHMLNGLSDKFDSIINVIQHQTPFPSFIKARSMLLMEEKRTSKQVKSTPQHDTNSSSSSIMYAASDQQQSRPQQFNGNNNSGRNNNYNKNQSRGRGGRNSNNRGRGRFNNNQWNNNPYSAPPWSFNQAPWMYPPSYNHSHSFAPPQFYAPTMPQFTGPVHPSLGQPGAFPQRQHGEAHYTHSAPPPQSGGSSPSFVHSALPQAFNTLSVQDPADNTWYMDTGASNHIATQSDTFPFSQLPSPPPPESITLPVPPIPRLLVDPSTFKREVAEGGLTGGQYDYDLNSCLSGFEVGQFLNNVMALGNRPTVVEAGIRTIRFPMGKAWAPMLAAWTPMRPGTSVSLGSDIGFTACHRRHCSVTSVPGSLCLCSASCWLCDFSDAAFTTSSEVKTTSKVPSPGRREWTRRGDVASVSPGPKSLDIGVTSTDADNEAGSVEGDDPRPSDIVADDPEVPDEPDVPSFTRRRAEGQRSLVPSSTSIPDECLESSGVDIPMRDELLRDPDDPLAYPEDLIRPSVGGPIPLNDEDPDLPPGRADVSPYSSSSDLQASSDESDDENVSVEVGRTKKVRKIRKKAKSKEVELLVPTPVDRADAPPAGYMTLFENFFDQCLLWFPLPRFLMRYLAVNGVCLAQINPRGIRHLLGIYVLSRECGVDISTENLSYLTDFRTRGLSEELKYSVANSSGMALIAGFPSKDDHFEYCFFFAEISERTVEADCIDLVKTRWEKRVKPTMPKVSKEFLAAMHKELSSGNGNWRRSFSRKRIERALSADILPRKVLGRGQARLSLREQIALEAAVKARGSSGTGAPRVATPTTSTPLAPSTRARTSRPSALNTALPPPSLGDVAEFRRLSAERARISSGKGRDVDRMTPSKRQRADAFPAAAIGGEASASGGDGLLRAEAYSVVKSRYSELSLLFDRFVGDYDEDVRSRGNELSAAKEANAALQSRLNETVERNDALERDALALQRVKKDYEDKLSKLKSRCAKAEGETVRLRGEPSSASDLQRTRIDAAVAEARDEMTRSFVVRTSEVAGLLAEIGGKAQNDMLNLTEIDANLEFIGFLQGSDPPDLPTEVETLRQRRQPIYDAHDGFADLLASVRRVLEIPTAPAGAVDDDVEATGGEGADD</sequence>
<feature type="compositionally biased region" description="Polar residues" evidence="2">
    <location>
        <begin position="212"/>
        <end position="222"/>
    </location>
</feature>
<dbReference type="PANTHER" id="PTHR47481:SF41">
    <property type="entry name" value="COPIA-LIKE POLYPROTEIN_RETROTRANSPOSON"/>
    <property type="match status" value="1"/>
</dbReference>
<keyword evidence="4" id="KW-1185">Reference proteome</keyword>
<dbReference type="PANTHER" id="PTHR47481">
    <property type="match status" value="1"/>
</dbReference>
<feature type="coiled-coil region" evidence="1">
    <location>
        <begin position="1100"/>
        <end position="1155"/>
    </location>
</feature>
<protein>
    <recommendedName>
        <fullName evidence="5">Retrotransposon gag domain-containing protein</fullName>
    </recommendedName>
</protein>
<feature type="compositionally biased region" description="Low complexity" evidence="2">
    <location>
        <begin position="554"/>
        <end position="564"/>
    </location>
</feature>
<feature type="compositionally biased region" description="Polar residues" evidence="2">
    <location>
        <begin position="989"/>
        <end position="999"/>
    </location>
</feature>
<evidence type="ECO:0000313" key="3">
    <source>
        <dbReference type="EMBL" id="KFK41124.1"/>
    </source>
</evidence>
<feature type="compositionally biased region" description="Basic and acidic residues" evidence="2">
    <location>
        <begin position="566"/>
        <end position="575"/>
    </location>
</feature>
<proteinExistence type="predicted"/>
<dbReference type="EMBL" id="CM002870">
    <property type="protein sequence ID" value="KFK41124.1"/>
    <property type="molecule type" value="Genomic_DNA"/>
</dbReference>
<dbReference type="Gramene" id="KFK41124">
    <property type="protein sequence ID" value="KFK41124"/>
    <property type="gene ID" value="AALP_AA2G089000"/>
</dbReference>
<evidence type="ECO:0000256" key="2">
    <source>
        <dbReference type="SAM" id="MobiDB-lite"/>
    </source>
</evidence>
<feature type="compositionally biased region" description="Low complexity" evidence="2">
    <location>
        <begin position="704"/>
        <end position="716"/>
    </location>
</feature>
<feature type="region of interest" description="Disordered" evidence="2">
    <location>
        <begin position="329"/>
        <end position="365"/>
    </location>
</feature>
<feature type="compositionally biased region" description="Basic and acidic residues" evidence="2">
    <location>
        <begin position="1022"/>
        <end position="1035"/>
    </location>
</feature>
<feature type="region of interest" description="Disordered" evidence="2">
    <location>
        <begin position="207"/>
        <end position="288"/>
    </location>
</feature>
<accession>A0A087HG72</accession>
<dbReference type="eggNOG" id="KOG0017">
    <property type="taxonomic scope" value="Eukaryota"/>
</dbReference>
<evidence type="ECO:0000313" key="4">
    <source>
        <dbReference type="Proteomes" id="UP000029120"/>
    </source>
</evidence>
<reference evidence="4" key="1">
    <citation type="journal article" date="2015" name="Nat. Plants">
        <title>Genome expansion of Arabis alpina linked with retrotransposition and reduced symmetric DNA methylation.</title>
        <authorList>
            <person name="Willing E.M."/>
            <person name="Rawat V."/>
            <person name="Mandakova T."/>
            <person name="Maumus F."/>
            <person name="James G.V."/>
            <person name="Nordstroem K.J."/>
            <person name="Becker C."/>
            <person name="Warthmann N."/>
            <person name="Chica C."/>
            <person name="Szarzynska B."/>
            <person name="Zytnicki M."/>
            <person name="Albani M.C."/>
            <person name="Kiefer C."/>
            <person name="Bergonzi S."/>
            <person name="Castaings L."/>
            <person name="Mateos J.L."/>
            <person name="Berns M.C."/>
            <person name="Bujdoso N."/>
            <person name="Piofczyk T."/>
            <person name="de Lorenzo L."/>
            <person name="Barrero-Sicilia C."/>
            <person name="Mateos I."/>
            <person name="Piednoel M."/>
            <person name="Hagmann J."/>
            <person name="Chen-Min-Tao R."/>
            <person name="Iglesias-Fernandez R."/>
            <person name="Schuster S.C."/>
            <person name="Alonso-Blanco C."/>
            <person name="Roudier F."/>
            <person name="Carbonero P."/>
            <person name="Paz-Ares J."/>
            <person name="Davis S.J."/>
            <person name="Pecinka A."/>
            <person name="Quesneville H."/>
            <person name="Colot V."/>
            <person name="Lysak M.A."/>
            <person name="Weigel D."/>
            <person name="Coupland G."/>
            <person name="Schneeberger K."/>
        </authorList>
    </citation>
    <scope>NUCLEOTIDE SEQUENCE [LARGE SCALE GENOMIC DNA]</scope>
    <source>
        <strain evidence="4">cv. Pajares</strain>
    </source>
</reference>
<feature type="region of interest" description="Disordered" evidence="2">
    <location>
        <begin position="1022"/>
        <end position="1042"/>
    </location>
</feature>
<feature type="compositionally biased region" description="Acidic residues" evidence="2">
    <location>
        <begin position="613"/>
        <end position="624"/>
    </location>
</feature>
<dbReference type="Pfam" id="PF14223">
    <property type="entry name" value="Retrotran_gag_2"/>
    <property type="match status" value="1"/>
</dbReference>
<feature type="compositionally biased region" description="Low complexity" evidence="2">
    <location>
        <begin position="241"/>
        <end position="284"/>
    </location>
</feature>